<keyword evidence="2" id="KW-1185">Reference proteome</keyword>
<evidence type="ECO:0000313" key="2">
    <source>
        <dbReference type="Proteomes" id="UP001054252"/>
    </source>
</evidence>
<protein>
    <submittedName>
        <fullName evidence="1">Uncharacterized protein</fullName>
    </submittedName>
</protein>
<gene>
    <name evidence="1" type="ORF">SLEP1_g37261</name>
</gene>
<dbReference type="Proteomes" id="UP001054252">
    <property type="component" value="Unassembled WGS sequence"/>
</dbReference>
<comment type="caution">
    <text evidence="1">The sequence shown here is derived from an EMBL/GenBank/DDBJ whole genome shotgun (WGS) entry which is preliminary data.</text>
</comment>
<organism evidence="1 2">
    <name type="scientific">Rubroshorea leprosula</name>
    <dbReference type="NCBI Taxonomy" id="152421"/>
    <lineage>
        <taxon>Eukaryota</taxon>
        <taxon>Viridiplantae</taxon>
        <taxon>Streptophyta</taxon>
        <taxon>Embryophyta</taxon>
        <taxon>Tracheophyta</taxon>
        <taxon>Spermatophyta</taxon>
        <taxon>Magnoliopsida</taxon>
        <taxon>eudicotyledons</taxon>
        <taxon>Gunneridae</taxon>
        <taxon>Pentapetalae</taxon>
        <taxon>rosids</taxon>
        <taxon>malvids</taxon>
        <taxon>Malvales</taxon>
        <taxon>Dipterocarpaceae</taxon>
        <taxon>Rubroshorea</taxon>
    </lineage>
</organism>
<evidence type="ECO:0000313" key="1">
    <source>
        <dbReference type="EMBL" id="GKV28177.1"/>
    </source>
</evidence>
<name>A0AAV5KUQ7_9ROSI</name>
<proteinExistence type="predicted"/>
<reference evidence="1 2" key="1">
    <citation type="journal article" date="2021" name="Commun. Biol.">
        <title>The genome of Shorea leprosula (Dipterocarpaceae) highlights the ecological relevance of drought in aseasonal tropical rainforests.</title>
        <authorList>
            <person name="Ng K.K.S."/>
            <person name="Kobayashi M.J."/>
            <person name="Fawcett J.A."/>
            <person name="Hatakeyama M."/>
            <person name="Paape T."/>
            <person name="Ng C.H."/>
            <person name="Ang C.C."/>
            <person name="Tnah L.H."/>
            <person name="Lee C.T."/>
            <person name="Nishiyama T."/>
            <person name="Sese J."/>
            <person name="O'Brien M.J."/>
            <person name="Copetti D."/>
            <person name="Mohd Noor M.I."/>
            <person name="Ong R.C."/>
            <person name="Putra M."/>
            <person name="Sireger I.Z."/>
            <person name="Indrioko S."/>
            <person name="Kosugi Y."/>
            <person name="Izuno A."/>
            <person name="Isagi Y."/>
            <person name="Lee S.L."/>
            <person name="Shimizu K.K."/>
        </authorList>
    </citation>
    <scope>NUCLEOTIDE SEQUENCE [LARGE SCALE GENOMIC DNA]</scope>
    <source>
        <tissue evidence="1">Leaf</tissue>
    </source>
</reference>
<dbReference type="AlphaFoldDB" id="A0AAV5KUQ7"/>
<dbReference type="EMBL" id="BPVZ01000078">
    <property type="protein sequence ID" value="GKV28177.1"/>
    <property type="molecule type" value="Genomic_DNA"/>
</dbReference>
<sequence length="61" mass="6698">MQTFALVGNSIFSKNKDCSDIQTEPPLDSIGDNSQTTPFPFLLLRLYHNAEPTIGTLAQNS</sequence>
<accession>A0AAV5KUQ7</accession>